<dbReference type="RefSeq" id="XP_013181366.1">
    <property type="nucleotide sequence ID" value="XM_013325912.1"/>
</dbReference>
<dbReference type="Proteomes" id="UP000694872">
    <property type="component" value="Unplaced"/>
</dbReference>
<protein>
    <submittedName>
        <fullName evidence="1">Uncharacterized protein LOC106127707</fullName>
    </submittedName>
</protein>
<dbReference type="Gene3D" id="2.40.50.90">
    <property type="match status" value="1"/>
</dbReference>
<sequence length="337" mass="39210">MDIVVTTFTNPFSFFCYVKGTISENVYLDDFTTHDKLSYDVSKVNHGQYVTVMWKNKWNRGIISMENQLLIWLIDHGRFLRPDKDTIYVDLPQRYKTYPSKVFEASVHGVIPVDKVISQECQITNGVTTEWNKGAIEKAQELIKNARNTYFVPLALMTTKYNDVVLGDLYLEMPGNRLINFIQELELWPVFLECNKSAYIKNLRNFYTSRRKHRSCFMKPNMIDSNLSVMTLETNLLQYSAICVEKPEFSLTQNSEGSSIDGSTVLDIDQKEEKNIYKLTHDEIEKYADMNITLNGREYNALNILLNKIRDLNICERYKDHDLKTVGCGIISRRCLH</sequence>
<reference evidence="1" key="1">
    <citation type="submission" date="2025-08" db="UniProtKB">
        <authorList>
            <consortium name="RefSeq"/>
        </authorList>
    </citation>
    <scope>IDENTIFICATION</scope>
</reference>
<dbReference type="InterPro" id="IPR035437">
    <property type="entry name" value="SNase_OB-fold_sf"/>
</dbReference>
<name>A0AAJ6ZXS3_PAPXU</name>
<accession>A0AAJ6ZXS3</accession>
<dbReference type="AlphaFoldDB" id="A0AAJ6ZXS3"/>
<dbReference type="KEGG" id="pxu:106127707"/>
<evidence type="ECO:0000313" key="1">
    <source>
        <dbReference type="RefSeq" id="XP_013181366.1"/>
    </source>
</evidence>
<dbReference type="GeneID" id="106127707"/>
<proteinExistence type="predicted"/>
<organism evidence="1">
    <name type="scientific">Papilio xuthus</name>
    <name type="common">Asian swallowtail butterfly</name>
    <dbReference type="NCBI Taxonomy" id="66420"/>
    <lineage>
        <taxon>Eukaryota</taxon>
        <taxon>Metazoa</taxon>
        <taxon>Ecdysozoa</taxon>
        <taxon>Arthropoda</taxon>
        <taxon>Hexapoda</taxon>
        <taxon>Insecta</taxon>
        <taxon>Pterygota</taxon>
        <taxon>Neoptera</taxon>
        <taxon>Endopterygota</taxon>
        <taxon>Lepidoptera</taxon>
        <taxon>Glossata</taxon>
        <taxon>Ditrysia</taxon>
        <taxon>Papilionoidea</taxon>
        <taxon>Papilionidae</taxon>
        <taxon>Papilioninae</taxon>
        <taxon>Papilio</taxon>
    </lineage>
</organism>
<dbReference type="Gene3D" id="2.30.30.140">
    <property type="match status" value="1"/>
</dbReference>
<gene>
    <name evidence="1" type="primary">LOC106127707</name>
</gene>